<protein>
    <submittedName>
        <fullName evidence="1">Uncharacterized protein</fullName>
    </submittedName>
</protein>
<sequence length="63" mass="7658">MELCFKKDSALKKFLKKREICPNQEQNWTNRAFFYFFDSRVPGRGTSALIEDKLYQRDKMLIY</sequence>
<proteinExistence type="predicted"/>
<evidence type="ECO:0000313" key="1">
    <source>
        <dbReference type="EMBL" id="RHJ89652.1"/>
    </source>
</evidence>
<name>A0A415E784_9FIRM</name>
<evidence type="ECO:0000313" key="2">
    <source>
        <dbReference type="Proteomes" id="UP000284841"/>
    </source>
</evidence>
<reference evidence="1 2" key="1">
    <citation type="submission" date="2018-08" db="EMBL/GenBank/DDBJ databases">
        <title>A genome reference for cultivated species of the human gut microbiota.</title>
        <authorList>
            <person name="Zou Y."/>
            <person name="Xue W."/>
            <person name="Luo G."/>
        </authorList>
    </citation>
    <scope>NUCLEOTIDE SEQUENCE [LARGE SCALE GENOMIC DNA]</scope>
    <source>
        <strain evidence="1 2">AM07-24</strain>
    </source>
</reference>
<dbReference type="AlphaFoldDB" id="A0A415E784"/>
<accession>A0A415E784</accession>
<keyword evidence="2" id="KW-1185">Reference proteome</keyword>
<comment type="caution">
    <text evidence="1">The sequence shown here is derived from an EMBL/GenBank/DDBJ whole genome shotgun (WGS) entry which is preliminary data.</text>
</comment>
<dbReference type="EMBL" id="QRMS01000001">
    <property type="protein sequence ID" value="RHJ89652.1"/>
    <property type="molecule type" value="Genomic_DNA"/>
</dbReference>
<dbReference type="Proteomes" id="UP000284841">
    <property type="component" value="Unassembled WGS sequence"/>
</dbReference>
<gene>
    <name evidence="1" type="ORF">DW099_03520</name>
</gene>
<organism evidence="1 2">
    <name type="scientific">Emergencia timonensis</name>
    <dbReference type="NCBI Taxonomy" id="1776384"/>
    <lineage>
        <taxon>Bacteria</taxon>
        <taxon>Bacillati</taxon>
        <taxon>Bacillota</taxon>
        <taxon>Clostridia</taxon>
        <taxon>Peptostreptococcales</taxon>
        <taxon>Anaerovoracaceae</taxon>
        <taxon>Emergencia</taxon>
    </lineage>
</organism>